<comment type="caution">
    <text evidence="2">The sequence shown here is derived from an EMBL/GenBank/DDBJ whole genome shotgun (WGS) entry which is preliminary data.</text>
</comment>
<name>A0ABQ3E4X5_9HYPH</name>
<organism evidence="2 3">
    <name type="scientific">Pseudovibrio japonicus</name>
    <dbReference type="NCBI Taxonomy" id="366534"/>
    <lineage>
        <taxon>Bacteria</taxon>
        <taxon>Pseudomonadati</taxon>
        <taxon>Pseudomonadota</taxon>
        <taxon>Alphaproteobacteria</taxon>
        <taxon>Hyphomicrobiales</taxon>
        <taxon>Stappiaceae</taxon>
        <taxon>Pseudovibrio</taxon>
    </lineage>
</organism>
<sequence length="443" mass="47528">MSLGNTKARCSRVLLRAQDRVARNIDRVIDIGPEEASKIFTNFDADEVVRSAARLDKAVRRGKERGPLFGTTISIKDLIDEEGKVTTAGCSYYCANPPAAKDAPSIQRLKASGAVLFGRTNTSQLAYSGMGINPDFGTPGNAIDPSRIPGGSSTGAAVGVALGLFDAGLGSDTGGSIRIPAAFNGVCGFKPTARTVPMKGLFPLSRDYDSIGPLGGSIELCTQIYRVLSGQVRPPRSNRKIGDLRLALIDPYVTEGLDKQVGEDFERVLNRLGEKGAKVEKVTIPEIVDAIWVNEIFIYNDGYAFHKKHLEGLKRCLIPESVSYLLEAQKRTPAEVEEARQLRAKAIESFERIAPHYDAFISPTCRTVAPPISEATAAMNASHFVIKVAHNTMIGNMVDGCAATIPMQEPGKLGTGLMVLGAGGSDWETLEVAALLEDLLKSH</sequence>
<dbReference type="SUPFAM" id="SSF75304">
    <property type="entry name" value="Amidase signature (AS) enzymes"/>
    <property type="match status" value="1"/>
</dbReference>
<dbReference type="InterPro" id="IPR036928">
    <property type="entry name" value="AS_sf"/>
</dbReference>
<dbReference type="Pfam" id="PF01425">
    <property type="entry name" value="Amidase"/>
    <property type="match status" value="1"/>
</dbReference>
<dbReference type="RefSeq" id="WP_189435554.1">
    <property type="nucleotide sequence ID" value="NZ_BMXE01000001.1"/>
</dbReference>
<dbReference type="InterPro" id="IPR023631">
    <property type="entry name" value="Amidase_dom"/>
</dbReference>
<dbReference type="PANTHER" id="PTHR11895">
    <property type="entry name" value="TRANSAMIDASE"/>
    <property type="match status" value="1"/>
</dbReference>
<accession>A0ABQ3E4X5</accession>
<feature type="domain" description="Amidase" evidence="1">
    <location>
        <begin position="41"/>
        <end position="429"/>
    </location>
</feature>
<evidence type="ECO:0000313" key="2">
    <source>
        <dbReference type="EMBL" id="GHB23220.1"/>
    </source>
</evidence>
<protein>
    <submittedName>
        <fullName evidence="2">Amidase</fullName>
    </submittedName>
</protein>
<gene>
    <name evidence="2" type="ORF">GCM10007094_09440</name>
</gene>
<evidence type="ECO:0000313" key="3">
    <source>
        <dbReference type="Proteomes" id="UP000637980"/>
    </source>
</evidence>
<dbReference type="Gene3D" id="3.90.1300.10">
    <property type="entry name" value="Amidase signature (AS) domain"/>
    <property type="match status" value="1"/>
</dbReference>
<proteinExistence type="predicted"/>
<dbReference type="Proteomes" id="UP000637980">
    <property type="component" value="Unassembled WGS sequence"/>
</dbReference>
<dbReference type="InterPro" id="IPR000120">
    <property type="entry name" value="Amidase"/>
</dbReference>
<evidence type="ECO:0000259" key="1">
    <source>
        <dbReference type="Pfam" id="PF01425"/>
    </source>
</evidence>
<keyword evidence="3" id="KW-1185">Reference proteome</keyword>
<dbReference type="EMBL" id="BMXE01000001">
    <property type="protein sequence ID" value="GHB23220.1"/>
    <property type="molecule type" value="Genomic_DNA"/>
</dbReference>
<reference evidence="3" key="1">
    <citation type="journal article" date="2019" name="Int. J. Syst. Evol. Microbiol.">
        <title>The Global Catalogue of Microorganisms (GCM) 10K type strain sequencing project: providing services to taxonomists for standard genome sequencing and annotation.</title>
        <authorList>
            <consortium name="The Broad Institute Genomics Platform"/>
            <consortium name="The Broad Institute Genome Sequencing Center for Infectious Disease"/>
            <person name="Wu L."/>
            <person name="Ma J."/>
        </authorList>
    </citation>
    <scope>NUCLEOTIDE SEQUENCE [LARGE SCALE GENOMIC DNA]</scope>
    <source>
        <strain evidence="3">KCTC 12861</strain>
    </source>
</reference>
<dbReference type="PANTHER" id="PTHR11895:SF176">
    <property type="entry name" value="AMIDASE AMID-RELATED"/>
    <property type="match status" value="1"/>
</dbReference>